<dbReference type="RefSeq" id="XP_001878736.1">
    <property type="nucleotide sequence ID" value="XM_001878701.1"/>
</dbReference>
<keyword evidence="1" id="KW-0238">DNA-binding</keyword>
<dbReference type="KEGG" id="lbc:LACBIDRAFT_293565"/>
<dbReference type="STRING" id="486041.B0D484"/>
<evidence type="ECO:0000256" key="1">
    <source>
        <dbReference type="PROSITE-ProRule" id="PRU00267"/>
    </source>
</evidence>
<feature type="compositionally biased region" description="Basic and acidic residues" evidence="2">
    <location>
        <begin position="115"/>
        <end position="128"/>
    </location>
</feature>
<dbReference type="AlphaFoldDB" id="B0D484"/>
<feature type="domain" description="HMG box" evidence="3">
    <location>
        <begin position="44"/>
        <end position="108"/>
    </location>
</feature>
<dbReference type="Proteomes" id="UP000001194">
    <property type="component" value="Unassembled WGS sequence"/>
</dbReference>
<dbReference type="InterPro" id="IPR009071">
    <property type="entry name" value="HMG_box_dom"/>
</dbReference>
<dbReference type="SMART" id="SM00398">
    <property type="entry name" value="HMG"/>
    <property type="match status" value="1"/>
</dbReference>
<evidence type="ECO:0000256" key="2">
    <source>
        <dbReference type="SAM" id="MobiDB-lite"/>
    </source>
</evidence>
<name>B0D484_LACBS</name>
<dbReference type="GeneID" id="6074694"/>
<dbReference type="InterPro" id="IPR036910">
    <property type="entry name" value="HMG_box_dom_sf"/>
</dbReference>
<accession>B0D484</accession>
<dbReference type="GO" id="GO:0005634">
    <property type="term" value="C:nucleus"/>
    <property type="evidence" value="ECO:0007669"/>
    <property type="project" value="UniProtKB-UniRule"/>
</dbReference>
<feature type="region of interest" description="Disordered" evidence="2">
    <location>
        <begin position="97"/>
        <end position="171"/>
    </location>
</feature>
<evidence type="ECO:0000313" key="4">
    <source>
        <dbReference type="EMBL" id="EDR10286.1"/>
    </source>
</evidence>
<sequence>MKGRELTSSTVSDGVYTFSLPVPTSLPPDLYEKSHAQRQQEGHISRPLDPFFLFRADVLRQQTSPVNGNIPGKLWSLMTAKQKAPWVEMAKSVPVYQKRQEGRHPHYGGASGEKQTTRRFEEPPKKAEVGYSNQPTPEFSLTNGSFFSRSSSCPPGEEHTSQSTLDSSVGYGAPITTRDDLSRRPGTHVTLYQSGDYMQEVEPPKPGAPPTLFQGPSLFTTNYYDIQPPHIPGLGQLAYEPQPWDNWTDANDSRMEGLPQYMGPFSTSALPPLPQYGSSPTNIRVRDATQHSTYNYPMLDGRNHFSSAQRRR</sequence>
<dbReference type="GO" id="GO:0003677">
    <property type="term" value="F:DNA binding"/>
    <property type="evidence" value="ECO:0007669"/>
    <property type="project" value="UniProtKB-UniRule"/>
</dbReference>
<evidence type="ECO:0000259" key="3">
    <source>
        <dbReference type="PROSITE" id="PS50118"/>
    </source>
</evidence>
<proteinExistence type="predicted"/>
<evidence type="ECO:0000313" key="5">
    <source>
        <dbReference type="Proteomes" id="UP000001194"/>
    </source>
</evidence>
<dbReference type="Gene3D" id="1.10.30.10">
    <property type="entry name" value="High mobility group box domain"/>
    <property type="match status" value="1"/>
</dbReference>
<reference evidence="4 5" key="1">
    <citation type="journal article" date="2008" name="Nature">
        <title>The genome of Laccaria bicolor provides insights into mycorrhizal symbiosis.</title>
        <authorList>
            <person name="Martin F."/>
            <person name="Aerts A."/>
            <person name="Ahren D."/>
            <person name="Brun A."/>
            <person name="Danchin E.G.J."/>
            <person name="Duchaussoy F."/>
            <person name="Gibon J."/>
            <person name="Kohler A."/>
            <person name="Lindquist E."/>
            <person name="Pereda V."/>
            <person name="Salamov A."/>
            <person name="Shapiro H.J."/>
            <person name="Wuyts J."/>
            <person name="Blaudez D."/>
            <person name="Buee M."/>
            <person name="Brokstein P."/>
            <person name="Canbaeck B."/>
            <person name="Cohen D."/>
            <person name="Courty P.E."/>
            <person name="Coutinho P.M."/>
            <person name="Delaruelle C."/>
            <person name="Detter J.C."/>
            <person name="Deveau A."/>
            <person name="DiFazio S."/>
            <person name="Duplessis S."/>
            <person name="Fraissinet-Tachet L."/>
            <person name="Lucic E."/>
            <person name="Frey-Klett P."/>
            <person name="Fourrey C."/>
            <person name="Feussner I."/>
            <person name="Gay G."/>
            <person name="Grimwood J."/>
            <person name="Hoegger P.J."/>
            <person name="Jain P."/>
            <person name="Kilaru S."/>
            <person name="Labbe J."/>
            <person name="Lin Y.C."/>
            <person name="Legue V."/>
            <person name="Le Tacon F."/>
            <person name="Marmeisse R."/>
            <person name="Melayah D."/>
            <person name="Montanini B."/>
            <person name="Muratet M."/>
            <person name="Nehls U."/>
            <person name="Niculita-Hirzel H."/>
            <person name="Oudot-Le Secq M.P."/>
            <person name="Peter M."/>
            <person name="Quesneville H."/>
            <person name="Rajashekar B."/>
            <person name="Reich M."/>
            <person name="Rouhier N."/>
            <person name="Schmutz J."/>
            <person name="Yin T."/>
            <person name="Chalot M."/>
            <person name="Henrissat B."/>
            <person name="Kuees U."/>
            <person name="Lucas S."/>
            <person name="Van de Peer Y."/>
            <person name="Podila G.K."/>
            <person name="Polle A."/>
            <person name="Pukkila P.J."/>
            <person name="Richardson P.M."/>
            <person name="Rouze P."/>
            <person name="Sanders I.R."/>
            <person name="Stajich J.E."/>
            <person name="Tunlid A."/>
            <person name="Tuskan G."/>
            <person name="Grigoriev I.V."/>
        </authorList>
    </citation>
    <scope>NUCLEOTIDE SEQUENCE [LARGE SCALE GENOMIC DNA]</scope>
    <source>
        <strain evidence="5">S238N-H82 / ATCC MYA-4686</strain>
    </source>
</reference>
<dbReference type="HOGENOM" id="CLU_891568_0_0_1"/>
<organism evidence="5">
    <name type="scientific">Laccaria bicolor (strain S238N-H82 / ATCC MYA-4686)</name>
    <name type="common">Bicoloured deceiver</name>
    <name type="synonym">Laccaria laccata var. bicolor</name>
    <dbReference type="NCBI Taxonomy" id="486041"/>
    <lineage>
        <taxon>Eukaryota</taxon>
        <taxon>Fungi</taxon>
        <taxon>Dikarya</taxon>
        <taxon>Basidiomycota</taxon>
        <taxon>Agaricomycotina</taxon>
        <taxon>Agaricomycetes</taxon>
        <taxon>Agaricomycetidae</taxon>
        <taxon>Agaricales</taxon>
        <taxon>Agaricineae</taxon>
        <taxon>Hydnangiaceae</taxon>
        <taxon>Laccaria</taxon>
    </lineage>
</organism>
<keyword evidence="1" id="KW-0539">Nucleus</keyword>
<dbReference type="OrthoDB" id="6247875at2759"/>
<dbReference type="SUPFAM" id="SSF47095">
    <property type="entry name" value="HMG-box"/>
    <property type="match status" value="1"/>
</dbReference>
<feature type="DNA-binding region" description="HMG box" evidence="1">
    <location>
        <begin position="44"/>
        <end position="108"/>
    </location>
</feature>
<feature type="compositionally biased region" description="Polar residues" evidence="2">
    <location>
        <begin position="131"/>
        <end position="153"/>
    </location>
</feature>
<dbReference type="InParanoid" id="B0D484"/>
<protein>
    <submittedName>
        <fullName evidence="4">Predicted protein</fullName>
    </submittedName>
</protein>
<keyword evidence="5" id="KW-1185">Reference proteome</keyword>
<dbReference type="PROSITE" id="PS50118">
    <property type="entry name" value="HMG_BOX_2"/>
    <property type="match status" value="1"/>
</dbReference>
<feature type="region of interest" description="Disordered" evidence="2">
    <location>
        <begin position="288"/>
        <end position="312"/>
    </location>
</feature>
<gene>
    <name evidence="4" type="ORF">LACBIDRAFT_293565</name>
</gene>
<dbReference type="EMBL" id="DS547097">
    <property type="protein sequence ID" value="EDR10286.1"/>
    <property type="molecule type" value="Genomic_DNA"/>
</dbReference>